<feature type="region of interest" description="Disordered" evidence="14">
    <location>
        <begin position="1"/>
        <end position="41"/>
    </location>
</feature>
<dbReference type="STRING" id="296587.C1FJP6"/>
<evidence type="ECO:0000256" key="13">
    <source>
        <dbReference type="RuleBase" id="RU003779"/>
    </source>
</evidence>
<evidence type="ECO:0000256" key="8">
    <source>
        <dbReference type="ARBA" id="ARBA00022982"/>
    </source>
</evidence>
<dbReference type="EC" id="1.10.3.11" evidence="13"/>
<keyword evidence="16" id="KW-1185">Reference proteome</keyword>
<comment type="subcellular location">
    <subcellularLocation>
        <location evidence="2">Membrane</location>
    </subcellularLocation>
</comment>
<sequence>MEHSHRVSRGAGTPRASRGARSLARPAVTEPSRSRSSVDDEIESLANARDEAQAALRAAQDAYAEACARRDGRVASRSEDEADVLFNASPYVDVRCEYGYIQSNAGLYIDVSKTRPPGVPRNALTLATENFTRELSAMRAFLSGDNSVPGNGEPVILAASTDVSPEEAELMSELRDQLATLTLSNDAIWAREKARPEVPAPWIIKAPYLALCVFLDLVFPENRPIQRFWFLETVARMPYFSYNTMLTVYELLGWWRRSSELRRVHFAEEWNEYHHLLIHESLGGDAAWRDRFLGFHSALLYYGALNVAWLLSPALAYNFSELIEAHAVDTYAQFAEENKATLRKLPAPRIARKYYEEGDLYLFDEFQTARPRSSRRVRVTTLYDAFCAIRDDEAEHVATMAECQMEDSAMADVRKIDLLTGAALAFIAANAWIDRLAQSAGLDTLEIGGVDVGETLSEDGILVQILRFLPFF</sequence>
<dbReference type="GO" id="GO:0098803">
    <property type="term" value="C:respiratory chain complex"/>
    <property type="evidence" value="ECO:0007669"/>
    <property type="project" value="UniProtKB-UniRule"/>
</dbReference>
<evidence type="ECO:0000256" key="12">
    <source>
        <dbReference type="ARBA" id="ARBA00023136"/>
    </source>
</evidence>
<evidence type="ECO:0000256" key="7">
    <source>
        <dbReference type="ARBA" id="ARBA00022723"/>
    </source>
</evidence>
<dbReference type="InParanoid" id="C1FJP6"/>
<dbReference type="Pfam" id="PF01786">
    <property type="entry name" value="AOX"/>
    <property type="match status" value="1"/>
</dbReference>
<gene>
    <name evidence="15" type="ORF">MICPUN_92108</name>
</gene>
<dbReference type="EMBL" id="CP001577">
    <property type="protein sequence ID" value="ACO70638.1"/>
    <property type="molecule type" value="Genomic_DNA"/>
</dbReference>
<keyword evidence="12 13" id="KW-0472">Membrane</keyword>
<dbReference type="PANTHER" id="PTHR31803">
    <property type="entry name" value="ALTERNATIVE OXIDASE"/>
    <property type="match status" value="1"/>
</dbReference>
<dbReference type="PANTHER" id="PTHR31803:SF19">
    <property type="entry name" value="UBIQUINOL OXIDASE"/>
    <property type="match status" value="1"/>
</dbReference>
<comment type="catalytic activity">
    <reaction evidence="1 13">
        <text>2 a ubiquinol + O2 = 2 a ubiquinone + 2 H2O</text>
        <dbReference type="Rhea" id="RHEA:30255"/>
        <dbReference type="Rhea" id="RHEA-COMP:9565"/>
        <dbReference type="Rhea" id="RHEA-COMP:9566"/>
        <dbReference type="ChEBI" id="CHEBI:15377"/>
        <dbReference type="ChEBI" id="CHEBI:15379"/>
        <dbReference type="ChEBI" id="CHEBI:16389"/>
        <dbReference type="ChEBI" id="CHEBI:17976"/>
        <dbReference type="EC" id="1.10.3.11"/>
    </reaction>
</comment>
<keyword evidence="6 13" id="KW-0812">Transmembrane</keyword>
<dbReference type="InterPro" id="IPR038659">
    <property type="entry name" value="AOX_sf"/>
</dbReference>
<accession>C1FJP6</accession>
<keyword evidence="4" id="KW-0813">Transport</keyword>
<dbReference type="RefSeq" id="XP_002509380.1">
    <property type="nucleotide sequence ID" value="XM_002509334.1"/>
</dbReference>
<dbReference type="GO" id="GO:0106292">
    <property type="term" value="F:superoxide-generating NADPH oxidase activity"/>
    <property type="evidence" value="ECO:0007669"/>
    <property type="project" value="UniProtKB-ARBA"/>
</dbReference>
<evidence type="ECO:0000256" key="14">
    <source>
        <dbReference type="SAM" id="MobiDB-lite"/>
    </source>
</evidence>
<keyword evidence="7 13" id="KW-0479">Metal-binding</keyword>
<organism evidence="15 16">
    <name type="scientific">Micromonas commoda (strain RCC299 / NOUM17 / CCMP2709)</name>
    <name type="common">Picoplanktonic green alga</name>
    <dbReference type="NCBI Taxonomy" id="296587"/>
    <lineage>
        <taxon>Eukaryota</taxon>
        <taxon>Viridiplantae</taxon>
        <taxon>Chlorophyta</taxon>
        <taxon>Mamiellophyceae</taxon>
        <taxon>Mamiellales</taxon>
        <taxon>Mamiellaceae</taxon>
        <taxon>Micromonas</taxon>
    </lineage>
</organism>
<dbReference type="GO" id="GO:0102721">
    <property type="term" value="F:ubiquinol:oxygen oxidoreductase activity"/>
    <property type="evidence" value="ECO:0007669"/>
    <property type="project" value="UniProtKB-EC"/>
</dbReference>
<evidence type="ECO:0000256" key="5">
    <source>
        <dbReference type="ARBA" id="ARBA00022660"/>
    </source>
</evidence>
<comment type="cofactor">
    <cofactor evidence="13">
        <name>Fe cation</name>
        <dbReference type="ChEBI" id="CHEBI:24875"/>
    </cofactor>
    <text evidence="13">Binds 2 iron ions per subunit.</text>
</comment>
<evidence type="ECO:0000256" key="1">
    <source>
        <dbReference type="ARBA" id="ARBA00001192"/>
    </source>
</evidence>
<dbReference type="GO" id="GO:0005739">
    <property type="term" value="C:mitochondrion"/>
    <property type="evidence" value="ECO:0007669"/>
    <property type="project" value="TreeGrafter"/>
</dbReference>
<comment type="similarity">
    <text evidence="3 13">Belongs to the alternative oxidase family.</text>
</comment>
<keyword evidence="8 13" id="KW-0249">Electron transport</keyword>
<evidence type="ECO:0000256" key="9">
    <source>
        <dbReference type="ARBA" id="ARBA00022989"/>
    </source>
</evidence>
<dbReference type="GO" id="GO:0009916">
    <property type="term" value="F:alternative oxidase activity"/>
    <property type="evidence" value="ECO:0007669"/>
    <property type="project" value="UniProtKB-UniRule"/>
</dbReference>
<protein>
    <recommendedName>
        <fullName evidence="13">Ubiquinol oxidase</fullName>
        <ecNumber evidence="13">1.10.3.11</ecNumber>
    </recommendedName>
</protein>
<dbReference type="Gene3D" id="1.20.1260.140">
    <property type="entry name" value="Alternative oxidase"/>
    <property type="match status" value="1"/>
</dbReference>
<dbReference type="GeneID" id="8248265"/>
<dbReference type="GO" id="GO:0010230">
    <property type="term" value="P:alternative respiration"/>
    <property type="evidence" value="ECO:0007669"/>
    <property type="project" value="TreeGrafter"/>
</dbReference>
<evidence type="ECO:0000256" key="11">
    <source>
        <dbReference type="ARBA" id="ARBA00023004"/>
    </source>
</evidence>
<evidence type="ECO:0000256" key="3">
    <source>
        <dbReference type="ARBA" id="ARBA00008388"/>
    </source>
</evidence>
<name>C1FJP6_MICCC</name>
<keyword evidence="5 13" id="KW-0679">Respiratory chain</keyword>
<dbReference type="GO" id="GO:0016020">
    <property type="term" value="C:membrane"/>
    <property type="evidence" value="ECO:0007669"/>
    <property type="project" value="UniProtKB-SubCell"/>
</dbReference>
<dbReference type="GO" id="GO:0046872">
    <property type="term" value="F:metal ion binding"/>
    <property type="evidence" value="ECO:0007669"/>
    <property type="project" value="UniProtKB-UniRule"/>
</dbReference>
<reference evidence="15 16" key="1">
    <citation type="journal article" date="2009" name="Science">
        <title>Green evolution and dynamic adaptations revealed by genomes of the marine picoeukaryotes Micromonas.</title>
        <authorList>
            <person name="Worden A.Z."/>
            <person name="Lee J.H."/>
            <person name="Mock T."/>
            <person name="Rouze P."/>
            <person name="Simmons M.P."/>
            <person name="Aerts A.L."/>
            <person name="Allen A.E."/>
            <person name="Cuvelier M.L."/>
            <person name="Derelle E."/>
            <person name="Everett M.V."/>
            <person name="Foulon E."/>
            <person name="Grimwood J."/>
            <person name="Gundlach H."/>
            <person name="Henrissat B."/>
            <person name="Napoli C."/>
            <person name="McDonald S.M."/>
            <person name="Parker M.S."/>
            <person name="Rombauts S."/>
            <person name="Salamov A."/>
            <person name="Von Dassow P."/>
            <person name="Badger J.H."/>
            <person name="Coutinho P.M."/>
            <person name="Demir E."/>
            <person name="Dubchak I."/>
            <person name="Gentemann C."/>
            <person name="Eikrem W."/>
            <person name="Gready J.E."/>
            <person name="John U."/>
            <person name="Lanier W."/>
            <person name="Lindquist E.A."/>
            <person name="Lucas S."/>
            <person name="Mayer K.F."/>
            <person name="Moreau H."/>
            <person name="Not F."/>
            <person name="Otillar R."/>
            <person name="Panaud O."/>
            <person name="Pangilinan J."/>
            <person name="Paulsen I."/>
            <person name="Piegu B."/>
            <person name="Poliakov A."/>
            <person name="Robbens S."/>
            <person name="Schmutz J."/>
            <person name="Toulza E."/>
            <person name="Wyss T."/>
            <person name="Zelensky A."/>
            <person name="Zhou K."/>
            <person name="Armbrust E.V."/>
            <person name="Bhattacharya D."/>
            <person name="Goodenough U.W."/>
            <person name="Van de Peer Y."/>
            <person name="Grigoriev I.V."/>
        </authorList>
    </citation>
    <scope>NUCLEOTIDE SEQUENCE [LARGE SCALE GENOMIC DNA]</scope>
    <source>
        <strain evidence="16">RCC299 / NOUM17</strain>
    </source>
</reference>
<evidence type="ECO:0000256" key="2">
    <source>
        <dbReference type="ARBA" id="ARBA00004370"/>
    </source>
</evidence>
<evidence type="ECO:0000256" key="6">
    <source>
        <dbReference type="ARBA" id="ARBA00022692"/>
    </source>
</evidence>
<dbReference type="AlphaFoldDB" id="C1FJP6"/>
<keyword evidence="11 13" id="KW-0408">Iron</keyword>
<keyword evidence="10 13" id="KW-0560">Oxidoreductase</keyword>
<dbReference type="eggNOG" id="ENOG502QRMM">
    <property type="taxonomic scope" value="Eukaryota"/>
</dbReference>
<evidence type="ECO:0000313" key="16">
    <source>
        <dbReference type="Proteomes" id="UP000002009"/>
    </source>
</evidence>
<dbReference type="Proteomes" id="UP000002009">
    <property type="component" value="Chromosome 12"/>
</dbReference>
<dbReference type="OrthoDB" id="4493at2759"/>
<evidence type="ECO:0000256" key="10">
    <source>
        <dbReference type="ARBA" id="ARBA00023002"/>
    </source>
</evidence>
<evidence type="ECO:0000313" key="15">
    <source>
        <dbReference type="EMBL" id="ACO70638.1"/>
    </source>
</evidence>
<evidence type="ECO:0000256" key="4">
    <source>
        <dbReference type="ARBA" id="ARBA00022448"/>
    </source>
</evidence>
<dbReference type="InterPro" id="IPR002680">
    <property type="entry name" value="AOX"/>
</dbReference>
<keyword evidence="9" id="KW-1133">Transmembrane helix</keyword>
<proteinExistence type="inferred from homology"/>
<dbReference type="KEGG" id="mis:MICPUN_92108"/>